<dbReference type="EMBL" id="CANHGI010000002">
    <property type="protein sequence ID" value="CAI5443886.1"/>
    <property type="molecule type" value="Genomic_DNA"/>
</dbReference>
<comment type="caution">
    <text evidence="9">The sequence shown here is derived from an EMBL/GenBank/DDBJ whole genome shotgun (WGS) entry which is preliminary data.</text>
</comment>
<feature type="region of interest" description="Disordered" evidence="7">
    <location>
        <begin position="43"/>
        <end position="71"/>
    </location>
</feature>
<evidence type="ECO:0000256" key="4">
    <source>
        <dbReference type="ARBA" id="ARBA00023242"/>
    </source>
</evidence>
<dbReference type="PANTHER" id="PTHR24333">
    <property type="entry name" value="HOMEO BOX HB9 LIKE A-RELATED"/>
    <property type="match status" value="1"/>
</dbReference>
<keyword evidence="3 5" id="KW-0371">Homeobox</keyword>
<dbReference type="InterPro" id="IPR017970">
    <property type="entry name" value="Homeobox_CS"/>
</dbReference>
<evidence type="ECO:0000256" key="1">
    <source>
        <dbReference type="ARBA" id="ARBA00004123"/>
    </source>
</evidence>
<accession>A0A9P1IGW6</accession>
<keyword evidence="2 5" id="KW-0238">DNA-binding</keyword>
<dbReference type="PROSITE" id="PS50071">
    <property type="entry name" value="HOMEOBOX_2"/>
    <property type="match status" value="1"/>
</dbReference>
<dbReference type="GO" id="GO:0005634">
    <property type="term" value="C:nucleus"/>
    <property type="evidence" value="ECO:0007669"/>
    <property type="project" value="UniProtKB-SubCell"/>
</dbReference>
<dbReference type="Gene3D" id="1.10.10.60">
    <property type="entry name" value="Homeodomain-like"/>
    <property type="match status" value="1"/>
</dbReference>
<evidence type="ECO:0000256" key="2">
    <source>
        <dbReference type="ARBA" id="ARBA00023125"/>
    </source>
</evidence>
<dbReference type="SMART" id="SM00389">
    <property type="entry name" value="HOX"/>
    <property type="match status" value="1"/>
</dbReference>
<dbReference type="CDD" id="cd00086">
    <property type="entry name" value="homeodomain"/>
    <property type="match status" value="1"/>
</dbReference>
<evidence type="ECO:0000256" key="7">
    <source>
        <dbReference type="SAM" id="MobiDB-lite"/>
    </source>
</evidence>
<name>A0A9P1IGW6_9PELO</name>
<evidence type="ECO:0000256" key="3">
    <source>
        <dbReference type="ARBA" id="ARBA00023155"/>
    </source>
</evidence>
<evidence type="ECO:0000313" key="9">
    <source>
        <dbReference type="EMBL" id="CAI5443886.1"/>
    </source>
</evidence>
<feature type="compositionally biased region" description="Basic residues" evidence="7">
    <location>
        <begin position="112"/>
        <end position="123"/>
    </location>
</feature>
<feature type="domain" description="Homeobox" evidence="8">
    <location>
        <begin position="59"/>
        <end position="119"/>
    </location>
</feature>
<keyword evidence="10" id="KW-1185">Reference proteome</keyword>
<dbReference type="GO" id="GO:0003677">
    <property type="term" value="F:DNA binding"/>
    <property type="evidence" value="ECO:0007669"/>
    <property type="project" value="UniProtKB-UniRule"/>
</dbReference>
<dbReference type="Proteomes" id="UP001152747">
    <property type="component" value="Unassembled WGS sequence"/>
</dbReference>
<dbReference type="PANTHER" id="PTHR24333:SF8">
    <property type="entry name" value="HOMEOBOX PROTEIN CEH-62"/>
    <property type="match status" value="1"/>
</dbReference>
<keyword evidence="4 5" id="KW-0539">Nucleus</keyword>
<evidence type="ECO:0000259" key="8">
    <source>
        <dbReference type="PROSITE" id="PS50071"/>
    </source>
</evidence>
<gene>
    <name evidence="9" type="ORF">CAMP_LOCUS6523</name>
</gene>
<organism evidence="9 10">
    <name type="scientific">Caenorhabditis angaria</name>
    <dbReference type="NCBI Taxonomy" id="860376"/>
    <lineage>
        <taxon>Eukaryota</taxon>
        <taxon>Metazoa</taxon>
        <taxon>Ecdysozoa</taxon>
        <taxon>Nematoda</taxon>
        <taxon>Chromadorea</taxon>
        <taxon>Rhabditida</taxon>
        <taxon>Rhabditina</taxon>
        <taxon>Rhabditomorpha</taxon>
        <taxon>Rhabditoidea</taxon>
        <taxon>Rhabditidae</taxon>
        <taxon>Peloderinae</taxon>
        <taxon>Caenorhabditis</taxon>
    </lineage>
</organism>
<proteinExistence type="predicted"/>
<dbReference type="PROSITE" id="PS00027">
    <property type="entry name" value="HOMEOBOX_1"/>
    <property type="match status" value="1"/>
</dbReference>
<dbReference type="GO" id="GO:0000981">
    <property type="term" value="F:DNA-binding transcription factor activity, RNA polymerase II-specific"/>
    <property type="evidence" value="ECO:0007669"/>
    <property type="project" value="InterPro"/>
</dbReference>
<dbReference type="InterPro" id="IPR009057">
    <property type="entry name" value="Homeodomain-like_sf"/>
</dbReference>
<feature type="compositionally biased region" description="Low complexity" evidence="7">
    <location>
        <begin position="124"/>
        <end position="146"/>
    </location>
</feature>
<dbReference type="AlphaFoldDB" id="A0A9P1IGW6"/>
<dbReference type="InterPro" id="IPR001356">
    <property type="entry name" value="HD"/>
</dbReference>
<evidence type="ECO:0000256" key="5">
    <source>
        <dbReference type="PROSITE-ProRule" id="PRU00108"/>
    </source>
</evidence>
<feature type="DNA-binding region" description="Homeobox" evidence="5">
    <location>
        <begin position="61"/>
        <end position="120"/>
    </location>
</feature>
<evidence type="ECO:0000256" key="6">
    <source>
        <dbReference type="RuleBase" id="RU000682"/>
    </source>
</evidence>
<dbReference type="Pfam" id="PF00046">
    <property type="entry name" value="Homeodomain"/>
    <property type="match status" value="1"/>
</dbReference>
<evidence type="ECO:0000313" key="10">
    <source>
        <dbReference type="Proteomes" id="UP001152747"/>
    </source>
</evidence>
<dbReference type="InterPro" id="IPR050848">
    <property type="entry name" value="Homeobox_TF"/>
</dbReference>
<protein>
    <recommendedName>
        <fullName evidence="8">Homeobox domain-containing protein</fullName>
    </recommendedName>
</protein>
<sequence length="212" mass="23597">MSAFHPYIRQTRRVFVDDENLRSILMAGNCVVVQDDPSPGLGLGLGLGLESSTPDVQPERSRRKRTTFSPDQAARLEQEYLSDCYMARDKRQLLAQTLSLSENQVKTWFQNRRAKDKRDRKSSHSSSHPQTPSPTPSSTNSSTTQQVAPTPLVAEQNQSIAQNNTPVITMSLLADYAAYLQNLGVLQPPMLSPPTSQTTVPLQEYCSYGELQ</sequence>
<dbReference type="OrthoDB" id="6159439at2759"/>
<comment type="subcellular location">
    <subcellularLocation>
        <location evidence="1 5 6">Nucleus</location>
    </subcellularLocation>
</comment>
<dbReference type="SUPFAM" id="SSF46689">
    <property type="entry name" value="Homeodomain-like"/>
    <property type="match status" value="1"/>
</dbReference>
<reference evidence="9" key="1">
    <citation type="submission" date="2022-11" db="EMBL/GenBank/DDBJ databases">
        <authorList>
            <person name="Kikuchi T."/>
        </authorList>
    </citation>
    <scope>NUCLEOTIDE SEQUENCE</scope>
    <source>
        <strain evidence="9">PS1010</strain>
    </source>
</reference>
<feature type="region of interest" description="Disordered" evidence="7">
    <location>
        <begin position="109"/>
        <end position="148"/>
    </location>
</feature>